<dbReference type="SUPFAM" id="SSF88713">
    <property type="entry name" value="Glycoside hydrolase/deacetylase"/>
    <property type="match status" value="1"/>
</dbReference>
<feature type="compositionally biased region" description="Pro residues" evidence="1">
    <location>
        <begin position="45"/>
        <end position="58"/>
    </location>
</feature>
<dbReference type="GO" id="GO:0005975">
    <property type="term" value="P:carbohydrate metabolic process"/>
    <property type="evidence" value="ECO:0007669"/>
    <property type="project" value="InterPro"/>
</dbReference>
<accession>A0A845BER6</accession>
<feature type="region of interest" description="Disordered" evidence="1">
    <location>
        <begin position="108"/>
        <end position="161"/>
    </location>
</feature>
<evidence type="ECO:0000256" key="1">
    <source>
        <dbReference type="SAM" id="MobiDB-lite"/>
    </source>
</evidence>
<feature type="compositionally biased region" description="Pro residues" evidence="1">
    <location>
        <begin position="113"/>
        <end position="125"/>
    </location>
</feature>
<dbReference type="RefSeq" id="WP_160938865.1">
    <property type="nucleotide sequence ID" value="NZ_SNVJ01000021.1"/>
</dbReference>
<dbReference type="PANTHER" id="PTHR30105">
    <property type="entry name" value="UNCHARACTERIZED YIBQ-RELATED"/>
    <property type="match status" value="1"/>
</dbReference>
<dbReference type="EMBL" id="SNVJ01000021">
    <property type="protein sequence ID" value="MXP65455.1"/>
    <property type="molecule type" value="Genomic_DNA"/>
</dbReference>
<organism evidence="2 3">
    <name type="scientific">Teichococcus coralli</name>
    <dbReference type="NCBI Taxonomy" id="2545983"/>
    <lineage>
        <taxon>Bacteria</taxon>
        <taxon>Pseudomonadati</taxon>
        <taxon>Pseudomonadota</taxon>
        <taxon>Alphaproteobacteria</taxon>
        <taxon>Acetobacterales</taxon>
        <taxon>Roseomonadaceae</taxon>
        <taxon>Roseomonas</taxon>
    </lineage>
</organism>
<dbReference type="AlphaFoldDB" id="A0A845BER6"/>
<name>A0A845BER6_9PROT</name>
<gene>
    <name evidence="2" type="ORF">E0493_19075</name>
</gene>
<evidence type="ECO:0000313" key="3">
    <source>
        <dbReference type="Proteomes" id="UP000460715"/>
    </source>
</evidence>
<dbReference type="PANTHER" id="PTHR30105:SF2">
    <property type="entry name" value="DIVERGENT POLYSACCHARIDE DEACETYLASE SUPERFAMILY"/>
    <property type="match status" value="1"/>
</dbReference>
<dbReference type="InterPro" id="IPR006837">
    <property type="entry name" value="Divergent_DAC"/>
</dbReference>
<dbReference type="OrthoDB" id="9784811at2"/>
<dbReference type="Proteomes" id="UP000460715">
    <property type="component" value="Unassembled WGS sequence"/>
</dbReference>
<comment type="caution">
    <text evidence="2">The sequence shown here is derived from an EMBL/GenBank/DDBJ whole genome shotgun (WGS) entry which is preliminary data.</text>
</comment>
<evidence type="ECO:0000313" key="2">
    <source>
        <dbReference type="EMBL" id="MXP65455.1"/>
    </source>
</evidence>
<dbReference type="InterPro" id="IPR011330">
    <property type="entry name" value="Glyco_hydro/deAcase_b/a-brl"/>
</dbReference>
<keyword evidence="3" id="KW-1185">Reference proteome</keyword>
<sequence>MRWAWRALGAFWALVAAGTVGGVLALNHLGPPERATPLAAARPTAAPPAPQADPPLPKTPSAEPAEGTTPPSAKPAEGPTLPAEPPAAGSGSGQVAGLTVAPLAPLPEKAAPMAPPEAPPPPPLPAAAAEQDGAAPISPPDPALLESSTFGALPRIGPAGREPRQVYARPFDAQDPRPRVALVIGGLGSAAPRSAEAIRRLPAAVTLAFEPQAVRPDLLLEQARRRGMEVVLALPLESAAAEPGETLLSAGLDWEQNRDRLFRALGRFAGYAGTVGALGGERGERFAAETEQMERLEAELRGRGLFYLDPRRQAPAPTAVWGARADLVLDEPLTRGELEHRLGMLERLAREHGSAIGLAGSPAPMLVDRIATWAEGLAAEGLVLAPLSAVVRPPQDGAASAATR</sequence>
<reference evidence="2 3" key="1">
    <citation type="submission" date="2019-03" db="EMBL/GenBank/DDBJ databases">
        <title>Roseomonas sp. a novel Roseomonas species isolated from Sea whip Gorgonian.</title>
        <authorList>
            <person name="Li F."/>
            <person name="Pan X."/>
            <person name="Huang S."/>
            <person name="Li Z."/>
            <person name="Meng B."/>
        </authorList>
    </citation>
    <scope>NUCLEOTIDE SEQUENCE [LARGE SCALE GENOMIC DNA]</scope>
    <source>
        <strain evidence="2 3">M0104</strain>
    </source>
</reference>
<dbReference type="Gene3D" id="3.20.20.370">
    <property type="entry name" value="Glycoside hydrolase/deacetylase"/>
    <property type="match status" value="1"/>
</dbReference>
<feature type="compositionally biased region" description="Low complexity" evidence="1">
    <location>
        <begin position="126"/>
        <end position="135"/>
    </location>
</feature>
<proteinExistence type="predicted"/>
<feature type="compositionally biased region" description="Low complexity" evidence="1">
    <location>
        <begin position="35"/>
        <end position="44"/>
    </location>
</feature>
<protein>
    <submittedName>
        <fullName evidence="2">Divergent polysaccharide deacetylase family protein</fullName>
    </submittedName>
</protein>
<dbReference type="CDD" id="cd10936">
    <property type="entry name" value="CE4_DAC2"/>
    <property type="match status" value="1"/>
</dbReference>
<feature type="region of interest" description="Disordered" evidence="1">
    <location>
        <begin position="35"/>
        <end position="95"/>
    </location>
</feature>
<dbReference type="Pfam" id="PF04748">
    <property type="entry name" value="Polysacc_deac_2"/>
    <property type="match status" value="1"/>
</dbReference>